<keyword evidence="3" id="KW-1185">Reference proteome</keyword>
<dbReference type="AlphaFoldDB" id="A0A061IUI2"/>
<feature type="region of interest" description="Disordered" evidence="1">
    <location>
        <begin position="227"/>
        <end position="252"/>
    </location>
</feature>
<evidence type="ECO:0000313" key="3">
    <source>
        <dbReference type="Proteomes" id="UP000031737"/>
    </source>
</evidence>
<gene>
    <name evidence="2" type="ORF">TRSC58_05544</name>
</gene>
<name>A0A061IUI2_TRYRA</name>
<dbReference type="OrthoDB" id="273823at2759"/>
<reference evidence="2 3" key="1">
    <citation type="submission" date="2013-07" db="EMBL/GenBank/DDBJ databases">
        <authorList>
            <person name="Stoco P.H."/>
            <person name="Wagner G."/>
            <person name="Gerber A."/>
            <person name="Zaha A."/>
            <person name="Thompson C."/>
            <person name="Bartholomeu D.C."/>
            <person name="Luckemeyer D.D."/>
            <person name="Bahia D."/>
            <person name="Loreto E."/>
            <person name="Prestes E.B."/>
            <person name="Lima F.M."/>
            <person name="Rodrigues-Luiz G."/>
            <person name="Vallejo G.A."/>
            <person name="Filho J.F."/>
            <person name="Monteiro K.M."/>
            <person name="Tyler K.M."/>
            <person name="de Almeida L.G."/>
            <person name="Ortiz M.F."/>
            <person name="Siervo M.A."/>
            <person name="de Moraes M.H."/>
            <person name="Cunha O.L."/>
            <person name="Mendonca-Neto R."/>
            <person name="Silva R."/>
            <person name="Teixeira S.M."/>
            <person name="Murta S.M."/>
            <person name="Sincero T.C."/>
            <person name="Mendes T.A."/>
            <person name="Urmenyi T.P."/>
            <person name="Silva V.G."/>
            <person name="da Rocha W.D."/>
            <person name="Andersson B."/>
            <person name="Romanha A.J."/>
            <person name="Steindel M."/>
            <person name="de Vasconcelos A.T."/>
            <person name="Grisard E.C."/>
        </authorList>
    </citation>
    <scope>NUCLEOTIDE SEQUENCE [LARGE SCALE GENOMIC DNA]</scope>
    <source>
        <strain evidence="2 3">SC58</strain>
    </source>
</reference>
<dbReference type="Gene3D" id="2.120.10.30">
    <property type="entry name" value="TolB, C-terminal domain"/>
    <property type="match status" value="1"/>
</dbReference>
<dbReference type="PANTHER" id="PTHR46388:SF2">
    <property type="entry name" value="NHL REPEAT-CONTAINING PROTEIN 2"/>
    <property type="match status" value="1"/>
</dbReference>
<dbReference type="SUPFAM" id="SSF63829">
    <property type="entry name" value="Calcium-dependent phosphotriesterase"/>
    <property type="match status" value="1"/>
</dbReference>
<organism evidence="2 3">
    <name type="scientific">Trypanosoma rangeli SC58</name>
    <dbReference type="NCBI Taxonomy" id="429131"/>
    <lineage>
        <taxon>Eukaryota</taxon>
        <taxon>Discoba</taxon>
        <taxon>Euglenozoa</taxon>
        <taxon>Kinetoplastea</taxon>
        <taxon>Metakinetoplastina</taxon>
        <taxon>Trypanosomatida</taxon>
        <taxon>Trypanosomatidae</taxon>
        <taxon>Trypanosoma</taxon>
        <taxon>Herpetosoma</taxon>
    </lineage>
</organism>
<sequence>MALHTAGGKTGVKTKPRSSSESGVVCHAHLSAAGGTSLVMRPHDMGTTFMSKTLFQIPATEEGTTVKHQRQPSPVLFTFPMDGRHLFMAYGSERYKRDGGSRVYVVHLCLGGPPTLLVSHLPIAVISGCVQNYSVHPSPWSGQAAPVSVAREAGAGTGGCVQLPEEVAGETARRGTQLMQTGSSCPGQVYPFLVADAAMHAIWAVEVDTATLAVRLVTPYQYWKRNGDGDDVAPADDVNPLQEEPQQRGSEFASKPKALLGGIEGFVDGPFHLARFASPAALCWRLDGEADAADAAREAGQPHTPRGTSHSGVLFVSDRGNHAVRQVNFRSKMVRTILGIDGVPGYRDGDCRVSRLQEAASLVWCTSGLLFLDKSNGAIRLITGLKEKKQMTDAEKEEEVGSPQHVAQPDISAAASAEPTTHGTCRVWTVAGGLYVNTGLYVDAKEPHRASLGTPSTLALAPEGGGVLFADSQYGTLRLVSLRGVETFFGLHNLPNAFSVPAGLVACTHVLLCRLTTLDGVSRDAFLVSSGVQGNVSLLVPYSRTKAAEEGARVDIESTTITSLVTKECAVVAAGVLRKRTCTDGKFCTHAMGAAGVVSCGRRQARGDDHGLHRRDNLIEVASPSLAGHAGVPSRVHFLQMSSSDGPLVAATRRLFEVYAYYASKTLAPSTMADVCHLQAVQRRGHLSVSYSLSLMRFWRFLTHTEYFGRGSLGTTSLAASLACMAPTAVSLSGNENVAVGVTCWKDWRCVAEILHGLSVGRHGYSALSVVNFGQFCRVIIAFHCWLQWQRRCETRKTEEEREKEKKEGVHRGVDRLTRVSIDELSETEVVEVYEDTVRQVKSVNIHLQRAADEPHKEAEAGGTGGRGGEFLAADDVLRVLVRNEKPLRQLFDAYSQRLVLPQPPASAAAKSEEARHLRWLCAMLLSADTRGRAGADAVYAVPYDLFHKLFHALDVFPNLLSEALLRRAYVDALLTPLFQTLRRAAFTVDEHEKDQQQQCMPFALAISQDVEKRRAGCGTGLAFIPFVEAFTRVALTAFSLCIDHDRRMYPTAAAKVEALMRWVNRSVEQFHRRERGDAAAHDIVARRECAAGRRALLFASFLFFDVPARAGGRHSG</sequence>
<comment type="caution">
    <text evidence="2">The sequence shown here is derived from an EMBL/GenBank/DDBJ whole genome shotgun (WGS) entry which is preliminary data.</text>
</comment>
<evidence type="ECO:0000313" key="2">
    <source>
        <dbReference type="EMBL" id="ESL06778.1"/>
    </source>
</evidence>
<proteinExistence type="predicted"/>
<evidence type="ECO:0000256" key="1">
    <source>
        <dbReference type="SAM" id="MobiDB-lite"/>
    </source>
</evidence>
<dbReference type="PANTHER" id="PTHR46388">
    <property type="entry name" value="NHL REPEAT-CONTAINING PROTEIN 2"/>
    <property type="match status" value="1"/>
</dbReference>
<feature type="region of interest" description="Disordered" evidence="1">
    <location>
        <begin position="1"/>
        <end position="23"/>
    </location>
</feature>
<dbReference type="InterPro" id="IPR011042">
    <property type="entry name" value="6-blade_b-propeller_TolB-like"/>
</dbReference>
<dbReference type="Proteomes" id="UP000031737">
    <property type="component" value="Unassembled WGS sequence"/>
</dbReference>
<feature type="region of interest" description="Disordered" evidence="1">
    <location>
        <begin position="294"/>
        <end position="314"/>
    </location>
</feature>
<feature type="region of interest" description="Disordered" evidence="1">
    <location>
        <begin position="390"/>
        <end position="418"/>
    </location>
</feature>
<accession>A0A061IUI2</accession>
<dbReference type="EMBL" id="AUPL01005544">
    <property type="protein sequence ID" value="ESL06778.1"/>
    <property type="molecule type" value="Genomic_DNA"/>
</dbReference>
<dbReference type="VEuPathDB" id="TriTrypDB:TRSC58_05544"/>
<protein>
    <submittedName>
        <fullName evidence="2">Uncharacterized protein</fullName>
    </submittedName>
</protein>